<dbReference type="Gene3D" id="1.10.720.30">
    <property type="entry name" value="SAP domain"/>
    <property type="match status" value="1"/>
</dbReference>
<feature type="compositionally biased region" description="Low complexity" evidence="1">
    <location>
        <begin position="1279"/>
        <end position="1288"/>
    </location>
</feature>
<name>A0A9P4PSV4_9PLEO</name>
<evidence type="ECO:0000313" key="2">
    <source>
        <dbReference type="EMBL" id="KAF2448319.1"/>
    </source>
</evidence>
<evidence type="ECO:0000313" key="3">
    <source>
        <dbReference type="Proteomes" id="UP000799764"/>
    </source>
</evidence>
<organism evidence="2 3">
    <name type="scientific">Karstenula rhodostoma CBS 690.94</name>
    <dbReference type="NCBI Taxonomy" id="1392251"/>
    <lineage>
        <taxon>Eukaryota</taxon>
        <taxon>Fungi</taxon>
        <taxon>Dikarya</taxon>
        <taxon>Ascomycota</taxon>
        <taxon>Pezizomycotina</taxon>
        <taxon>Dothideomycetes</taxon>
        <taxon>Pleosporomycetidae</taxon>
        <taxon>Pleosporales</taxon>
        <taxon>Massarineae</taxon>
        <taxon>Didymosphaeriaceae</taxon>
        <taxon>Karstenula</taxon>
    </lineage>
</organism>
<dbReference type="EMBL" id="MU001495">
    <property type="protein sequence ID" value="KAF2448319.1"/>
    <property type="molecule type" value="Genomic_DNA"/>
</dbReference>
<evidence type="ECO:0008006" key="4">
    <source>
        <dbReference type="Google" id="ProtNLM"/>
    </source>
</evidence>
<feature type="compositionally biased region" description="Polar residues" evidence="1">
    <location>
        <begin position="1289"/>
        <end position="1303"/>
    </location>
</feature>
<protein>
    <recommendedName>
        <fullName evidence="4">SAP domain-containing protein</fullName>
    </recommendedName>
</protein>
<keyword evidence="3" id="KW-1185">Reference proteome</keyword>
<feature type="compositionally biased region" description="Basic and acidic residues" evidence="1">
    <location>
        <begin position="1506"/>
        <end position="1515"/>
    </location>
</feature>
<proteinExistence type="predicted"/>
<feature type="region of interest" description="Disordered" evidence="1">
    <location>
        <begin position="810"/>
        <end position="870"/>
    </location>
</feature>
<feature type="region of interest" description="Disordered" evidence="1">
    <location>
        <begin position="1213"/>
        <end position="1618"/>
    </location>
</feature>
<feature type="compositionally biased region" description="Low complexity" evidence="1">
    <location>
        <begin position="1596"/>
        <end position="1606"/>
    </location>
</feature>
<feature type="compositionally biased region" description="Gly residues" evidence="1">
    <location>
        <begin position="1685"/>
        <end position="1700"/>
    </location>
</feature>
<dbReference type="InterPro" id="IPR036361">
    <property type="entry name" value="SAP_dom_sf"/>
</dbReference>
<gene>
    <name evidence="2" type="ORF">P171DRAFT_470126</name>
</gene>
<feature type="compositionally biased region" description="Basic and acidic residues" evidence="1">
    <location>
        <begin position="1408"/>
        <end position="1418"/>
    </location>
</feature>
<feature type="compositionally biased region" description="Low complexity" evidence="1">
    <location>
        <begin position="1388"/>
        <end position="1399"/>
    </location>
</feature>
<feature type="compositionally biased region" description="Acidic residues" evidence="1">
    <location>
        <begin position="857"/>
        <end position="870"/>
    </location>
</feature>
<feature type="compositionally biased region" description="Polar residues" evidence="1">
    <location>
        <begin position="1219"/>
        <end position="1245"/>
    </location>
</feature>
<dbReference type="OrthoDB" id="3944206at2759"/>
<feature type="region of interest" description="Disordered" evidence="1">
    <location>
        <begin position="1677"/>
        <end position="1700"/>
    </location>
</feature>
<reference evidence="2" key="1">
    <citation type="journal article" date="2020" name="Stud. Mycol.">
        <title>101 Dothideomycetes genomes: a test case for predicting lifestyles and emergence of pathogens.</title>
        <authorList>
            <person name="Haridas S."/>
            <person name="Albert R."/>
            <person name="Binder M."/>
            <person name="Bloem J."/>
            <person name="Labutti K."/>
            <person name="Salamov A."/>
            <person name="Andreopoulos B."/>
            <person name="Baker S."/>
            <person name="Barry K."/>
            <person name="Bills G."/>
            <person name="Bluhm B."/>
            <person name="Cannon C."/>
            <person name="Castanera R."/>
            <person name="Culley D."/>
            <person name="Daum C."/>
            <person name="Ezra D."/>
            <person name="Gonzalez J."/>
            <person name="Henrissat B."/>
            <person name="Kuo A."/>
            <person name="Liang C."/>
            <person name="Lipzen A."/>
            <person name="Lutzoni F."/>
            <person name="Magnuson J."/>
            <person name="Mondo S."/>
            <person name="Nolan M."/>
            <person name="Ohm R."/>
            <person name="Pangilinan J."/>
            <person name="Park H.-J."/>
            <person name="Ramirez L."/>
            <person name="Alfaro M."/>
            <person name="Sun H."/>
            <person name="Tritt A."/>
            <person name="Yoshinaga Y."/>
            <person name="Zwiers L.-H."/>
            <person name="Turgeon B."/>
            <person name="Goodwin S."/>
            <person name="Spatafora J."/>
            <person name="Crous P."/>
            <person name="Grigoriev I."/>
        </authorList>
    </citation>
    <scope>NUCLEOTIDE SEQUENCE</scope>
    <source>
        <strain evidence="2">CBS 690.94</strain>
    </source>
</reference>
<feature type="compositionally biased region" description="Polar residues" evidence="1">
    <location>
        <begin position="1464"/>
        <end position="1484"/>
    </location>
</feature>
<sequence length="1700" mass="192254">MAWHTLFEQLYWVDDRFNRRFHAKPVYNDVRLQILLYAGRQASASFSVAVACVRTTAMHSHGYSMVEVAEQGMLYEPFTYWDWHGYDADGKPLEGRYLHEGGRKKRLLWERERAFKANQEKQGDLTPRERWEGFKKFVERKQENGSFVNRIAVANWMTKGDMEWIAKNLTRLEALDLSDVPSSYGAGSVQNDNTWLGYLRENIDREPVYIENLYQMFPSLKGVRDNSEYEEGIRLADLYEHRYDYAYKTAVPPSSFQHREPENFEEWFWRLQKRTEEKLTRMEEEIAETHLWRRLKWLGLPDWRSNNYAAKTVGSTIPPWCVSMKTVSIRGEYTRDRSSKEFESIHHHVCQLILGIERIVPASVTKLELRLSVSFLRYFLEQLGKTKPSIKRVGIDLGAWVQVFPLGKPPEHLKDEDIRATTRQLARNVPNLKMFHQEKGHHRIVQDEYAKEEAYEAEQEYVAKQPSFYRNRSGNFELPHPLRQAPQPQPPVESTPAEYEFFKDLLYDRTRQDDACPLDHSKRHSSTKAEVERTRANTLAKLLEKLHLARRKVGDAKNLANVNFRLGKPQFWTTREGAELFGLPGEAQTRSFDPIDPLTLTQQEVKADINAGADYKFFNPEGLKAVYPWLEDTFKWRPVFDWDWFMVPQNMSVTENPNLVTINRGGKGHGRPADWQLEGKQADGRGTPGKELERTLGNIKKQFGLLNEAHTPVHLLIGRRDPDVSSCYWGWPYTKKAWKEWNEQFFSANLETIAEHVDTLSIMYDLRNPINTDRLSLIDVTRPYHPPNGKCPTRVCLLEKHNNGKCPFIEKYPGQRNKHPRPQVKLAGKPQSKKHMAPAYNGLADNGSFGPPTGERADDEAKEDDSDDEEVFPLRLARRSVYLRETVGWIRFWEAYGTSFTKLTALHVRMPHCHDNIRSWRLARLLNRRNGWHMITYTDERQHMQTEEDLLTTFDGESPTAPSKKVWWHLKESRVWPAGRFVRRSWIWEPLRLVERYEVITAQKEGYKAGDKDKHEYVDEDEEPEYLGKRYLVYHFEPRKKMGMDSHDNNVEVGEIECLREARREVELAVAKEEANGDPRDDDGLPIKLDRERIPRPDRLPHQITGFAGKFKSVYGHHIRNVAGAQWCEELREMITFMDSERLKRRGGLPRIATKHINEVLGESEEEFSDNEEWADERARLKELLAKEPPYGRIFEVKDDKIALRDVPVKEWHEDNDNDNAGSDTALPTANTQTEPDSTDNSNSDAPPLPGIALPGDSEADTEVDSLFGDSEPEDITQLPSSLPTSTSAQRKSSAEKASSGHNSSSPPTGPKKPPVIGPFDQSSSDDEDDGDDAKKPQTPPSIRIPLPENPPEGVVRTPRTPIDENYSDNDDSSDGGKPTDTEVVCTSGEQSGLESGQGKAVQTKPKSKVEKILESSKTKTKPAAGAQKEQDEEGTGEAIPALGGAIQGTAPGSSTKRKRLDTTPETTAPNKKPKVSTSASEKNTATKRKSDEITPDAPASNKKQKTSEARDDTHLSSAPASPPTAHPQKRKQPSPPTAPPSKKTKTTKSGRLVKQIQTTPLSDDDGETSDDAQKHKTKRSHSKTDYVPSPTENQASAGAGESGAQDKAKKAKSKVTAAAAPLAANAGGIQVPSKASGEPDYDGVTVVKLRALAKERALKLTGASRKADIVRRFEEDDARRRGGGHNGGGAGGGGGNVAV</sequence>
<evidence type="ECO:0000256" key="1">
    <source>
        <dbReference type="SAM" id="MobiDB-lite"/>
    </source>
</evidence>
<accession>A0A9P4PSV4</accession>
<dbReference type="Proteomes" id="UP000799764">
    <property type="component" value="Unassembled WGS sequence"/>
</dbReference>
<comment type="caution">
    <text evidence="2">The sequence shown here is derived from an EMBL/GenBank/DDBJ whole genome shotgun (WGS) entry which is preliminary data.</text>
</comment>
<feature type="compositionally biased region" description="Pro residues" evidence="1">
    <location>
        <begin position="1308"/>
        <end position="1317"/>
    </location>
</feature>